<dbReference type="Proteomes" id="UP000004030">
    <property type="component" value="Unassembled WGS sequence"/>
</dbReference>
<gene>
    <name evidence="1" type="ORF">NSU_3529</name>
</gene>
<dbReference type="InterPro" id="IPR006311">
    <property type="entry name" value="TAT_signal"/>
</dbReference>
<comment type="caution">
    <text evidence="1">The sequence shown here is derived from an EMBL/GenBank/DDBJ whole genome shotgun (WGS) entry which is preliminary data.</text>
</comment>
<dbReference type="PATRIC" id="fig|1088721.3.peg.3483"/>
<reference evidence="1 2" key="1">
    <citation type="journal article" date="2012" name="J. Bacteriol.">
        <title>Genome sequence of benzo(a)pyrene-degrading bacterium Novosphingobium pentaromativorans US6-1.</title>
        <authorList>
            <person name="Luo Y.R."/>
            <person name="Kang S.G."/>
            <person name="Kim S.J."/>
            <person name="Kim M.R."/>
            <person name="Li N."/>
            <person name="Lee J.H."/>
            <person name="Kwon K.K."/>
        </authorList>
    </citation>
    <scope>NUCLEOTIDE SEQUENCE [LARGE SCALE GENOMIC DNA]</scope>
    <source>
        <strain evidence="1 2">US6-1</strain>
    </source>
</reference>
<dbReference type="PROSITE" id="PS51318">
    <property type="entry name" value="TAT"/>
    <property type="match status" value="1"/>
</dbReference>
<sequence length="209" mass="21268">MGGMQVSSASGEGLSRRQVLAGAAAVGTAAAGMALSGSMSSLQPALAVPRMAILDEGAPVAAALPGLLVARVPRVERFRGDISQLWFGRMARSPAALSAPILGLTSAGSMYCIEELGARHGLRLLAAVYAHSIDDSVAGDAAWLRGEIAAARRHGNAVLALARGAPGMPAPGTPAERFARGGRDRLVAWIMAPSGANQAGPAKIRSERV</sequence>
<accession>G6EGQ8</accession>
<organism evidence="1 2">
    <name type="scientific">Novosphingobium pentaromativorans US6-1</name>
    <dbReference type="NCBI Taxonomy" id="1088721"/>
    <lineage>
        <taxon>Bacteria</taxon>
        <taxon>Pseudomonadati</taxon>
        <taxon>Pseudomonadota</taxon>
        <taxon>Alphaproteobacteria</taxon>
        <taxon>Sphingomonadales</taxon>
        <taxon>Sphingomonadaceae</taxon>
        <taxon>Novosphingobium</taxon>
    </lineage>
</organism>
<proteinExistence type="predicted"/>
<dbReference type="KEGG" id="npn:JI59_21375"/>
<keyword evidence="2" id="KW-1185">Reference proteome</keyword>
<dbReference type="EMBL" id="AGFM01000056">
    <property type="protein sequence ID" value="EHJ59501.1"/>
    <property type="molecule type" value="Genomic_DNA"/>
</dbReference>
<protein>
    <submittedName>
        <fullName evidence="1">Uncharacterized protein</fullName>
    </submittedName>
</protein>
<name>G6EGQ8_9SPHN</name>
<evidence type="ECO:0000313" key="2">
    <source>
        <dbReference type="Proteomes" id="UP000004030"/>
    </source>
</evidence>
<evidence type="ECO:0000313" key="1">
    <source>
        <dbReference type="EMBL" id="EHJ59501.1"/>
    </source>
</evidence>
<dbReference type="AlphaFoldDB" id="G6EGQ8"/>